<reference evidence="1" key="1">
    <citation type="journal article" date="2020" name="Stud. Mycol.">
        <title>101 Dothideomycetes genomes: a test case for predicting lifestyles and emergence of pathogens.</title>
        <authorList>
            <person name="Haridas S."/>
            <person name="Albert R."/>
            <person name="Binder M."/>
            <person name="Bloem J."/>
            <person name="Labutti K."/>
            <person name="Salamov A."/>
            <person name="Andreopoulos B."/>
            <person name="Baker S."/>
            <person name="Barry K."/>
            <person name="Bills G."/>
            <person name="Bluhm B."/>
            <person name="Cannon C."/>
            <person name="Castanera R."/>
            <person name="Culley D."/>
            <person name="Daum C."/>
            <person name="Ezra D."/>
            <person name="Gonzalez J."/>
            <person name="Henrissat B."/>
            <person name="Kuo A."/>
            <person name="Liang C."/>
            <person name="Lipzen A."/>
            <person name="Lutzoni F."/>
            <person name="Magnuson J."/>
            <person name="Mondo S."/>
            <person name="Nolan M."/>
            <person name="Ohm R."/>
            <person name="Pangilinan J."/>
            <person name="Park H.-J."/>
            <person name="Ramirez L."/>
            <person name="Alfaro M."/>
            <person name="Sun H."/>
            <person name="Tritt A."/>
            <person name="Yoshinaga Y."/>
            <person name="Zwiers L.-H."/>
            <person name="Turgeon B."/>
            <person name="Goodwin S."/>
            <person name="Spatafora J."/>
            <person name="Crous P."/>
            <person name="Grigoriev I."/>
        </authorList>
    </citation>
    <scope>NUCLEOTIDE SEQUENCE</scope>
    <source>
        <strain evidence="1">CBS 260.36</strain>
    </source>
</reference>
<organism evidence="1 2">
    <name type="scientific">Myriangium duriaei CBS 260.36</name>
    <dbReference type="NCBI Taxonomy" id="1168546"/>
    <lineage>
        <taxon>Eukaryota</taxon>
        <taxon>Fungi</taxon>
        <taxon>Dikarya</taxon>
        <taxon>Ascomycota</taxon>
        <taxon>Pezizomycotina</taxon>
        <taxon>Dothideomycetes</taxon>
        <taxon>Dothideomycetidae</taxon>
        <taxon>Myriangiales</taxon>
        <taxon>Myriangiaceae</taxon>
        <taxon>Myriangium</taxon>
    </lineage>
</organism>
<gene>
    <name evidence="1" type="ORF">K461DRAFT_27257</name>
</gene>
<evidence type="ECO:0000313" key="1">
    <source>
        <dbReference type="EMBL" id="KAF2157933.1"/>
    </source>
</evidence>
<sequence length="81" mass="8727">MSASAMVYARARPTRNCSCCFCAASIGLIPVQRCCTRLWVVGLSSKCACSTSDLQVERHPASDKQCKYRPSAPISARDTGP</sequence>
<proteinExistence type="predicted"/>
<dbReference type="Proteomes" id="UP000799439">
    <property type="component" value="Unassembled WGS sequence"/>
</dbReference>
<accession>A0A9P4MM47</accession>
<dbReference type="EMBL" id="ML996081">
    <property type="protein sequence ID" value="KAF2157933.1"/>
    <property type="molecule type" value="Genomic_DNA"/>
</dbReference>
<protein>
    <submittedName>
        <fullName evidence="1">Uncharacterized protein</fullName>
    </submittedName>
</protein>
<comment type="caution">
    <text evidence="1">The sequence shown here is derived from an EMBL/GenBank/DDBJ whole genome shotgun (WGS) entry which is preliminary data.</text>
</comment>
<dbReference type="AlphaFoldDB" id="A0A9P4MM47"/>
<name>A0A9P4MM47_9PEZI</name>
<evidence type="ECO:0000313" key="2">
    <source>
        <dbReference type="Proteomes" id="UP000799439"/>
    </source>
</evidence>
<keyword evidence="2" id="KW-1185">Reference proteome</keyword>